<sequence>MSFVEIRYFIIDCCLKPQIRPALSNLTCRSRKAEHDLPQNLRKAKSIDETTPKQKHVRSNDNKDIIRYSMVKTV</sequence>
<gene>
    <name evidence="1" type="ORF">ALEPTO_LOCUS1329</name>
</gene>
<proteinExistence type="predicted"/>
<keyword evidence="2" id="KW-1185">Reference proteome</keyword>
<reference evidence="1" key="1">
    <citation type="submission" date="2021-06" db="EMBL/GenBank/DDBJ databases">
        <authorList>
            <person name="Kallberg Y."/>
            <person name="Tangrot J."/>
            <person name="Rosling A."/>
        </authorList>
    </citation>
    <scope>NUCLEOTIDE SEQUENCE</scope>
    <source>
        <strain evidence="1">FL130A</strain>
    </source>
</reference>
<dbReference type="EMBL" id="CAJVPS010000140">
    <property type="protein sequence ID" value="CAG8456931.1"/>
    <property type="molecule type" value="Genomic_DNA"/>
</dbReference>
<evidence type="ECO:0000313" key="2">
    <source>
        <dbReference type="Proteomes" id="UP000789508"/>
    </source>
</evidence>
<name>A0A9N8VJH4_9GLOM</name>
<evidence type="ECO:0000313" key="1">
    <source>
        <dbReference type="EMBL" id="CAG8456931.1"/>
    </source>
</evidence>
<accession>A0A9N8VJH4</accession>
<organism evidence="1 2">
    <name type="scientific">Ambispora leptoticha</name>
    <dbReference type="NCBI Taxonomy" id="144679"/>
    <lineage>
        <taxon>Eukaryota</taxon>
        <taxon>Fungi</taxon>
        <taxon>Fungi incertae sedis</taxon>
        <taxon>Mucoromycota</taxon>
        <taxon>Glomeromycotina</taxon>
        <taxon>Glomeromycetes</taxon>
        <taxon>Archaeosporales</taxon>
        <taxon>Ambisporaceae</taxon>
        <taxon>Ambispora</taxon>
    </lineage>
</organism>
<dbReference type="Proteomes" id="UP000789508">
    <property type="component" value="Unassembled WGS sequence"/>
</dbReference>
<dbReference type="AlphaFoldDB" id="A0A9N8VJH4"/>
<dbReference type="OrthoDB" id="10262320at2759"/>
<protein>
    <submittedName>
        <fullName evidence="1">724_t:CDS:1</fullName>
    </submittedName>
</protein>
<comment type="caution">
    <text evidence="1">The sequence shown here is derived from an EMBL/GenBank/DDBJ whole genome shotgun (WGS) entry which is preliminary data.</text>
</comment>